<dbReference type="InterPro" id="IPR036365">
    <property type="entry name" value="PGBD-like_sf"/>
</dbReference>
<evidence type="ECO:0000313" key="3">
    <source>
        <dbReference type="EMBL" id="CAK9265531.1"/>
    </source>
</evidence>
<keyword evidence="4" id="KW-1185">Reference proteome</keyword>
<feature type="compositionally biased region" description="Basic and acidic residues" evidence="1">
    <location>
        <begin position="371"/>
        <end position="382"/>
    </location>
</feature>
<evidence type="ECO:0000256" key="1">
    <source>
        <dbReference type="SAM" id="MobiDB-lite"/>
    </source>
</evidence>
<protein>
    <recommendedName>
        <fullName evidence="2">Peptidoglycan binding-like domain-containing protein</fullName>
    </recommendedName>
</protein>
<feature type="compositionally biased region" description="Basic and acidic residues" evidence="1">
    <location>
        <begin position="338"/>
        <end position="347"/>
    </location>
</feature>
<dbReference type="EMBL" id="OZ020112">
    <property type="protein sequence ID" value="CAK9265531.1"/>
    <property type="molecule type" value="Genomic_DNA"/>
</dbReference>
<dbReference type="Proteomes" id="UP001497444">
    <property type="component" value="Chromosome 17"/>
</dbReference>
<sequence>MTQTATSRPLTLVANVPQKPRLQAFASIASPVRALQWSSSLSRRELRSGRRDSCSANKVSVCGGSKAKKNFCAHFLHEKEDGYFLDGAQQSVVSSCLQEPRREGRIWWHGSQQQNEKKTQQLGIWRTKAERRDSLGVEADWEREEARWLREEQRWLREEDRWRREEARWTEERKAWVQESLAMAEEIKPPIIENKHVLHTSSMTVSSSETDTISEEEIFLAPHSTPSMSDFSIDLVASRGITAGTESRTSGSGSGLGAKSTQSPTRQLLKRGAEGAEVKALQEALAKLGYYLGEDETQHSSFSKGTEAAVKAWQVSVGEVDDGIMSAQLLAQLSTGEKPADVSDTKKPNAASSGQVSTAKQPAASLKMTPKHRETEMDRFSTIDDSTGHGSRPRVYLLGENRWEDSSRLIKKSKGQKTNLKPATEKCFSCRGEGITLCTECEGTGDLNVEEQFLEWVEEGPKCPYCEGTGSVPCDVCLGMSVCMPNGCELCAQIP</sequence>
<accession>A0ABP0WH94</accession>
<dbReference type="InterPro" id="IPR002477">
    <property type="entry name" value="Peptidoglycan-bd-like"/>
</dbReference>
<feature type="compositionally biased region" description="Polar residues" evidence="1">
    <location>
        <begin position="350"/>
        <end position="360"/>
    </location>
</feature>
<dbReference type="SUPFAM" id="SSF47090">
    <property type="entry name" value="PGBD-like"/>
    <property type="match status" value="1"/>
</dbReference>
<feature type="region of interest" description="Disordered" evidence="1">
    <location>
        <begin position="244"/>
        <end position="271"/>
    </location>
</feature>
<reference evidence="3" key="1">
    <citation type="submission" date="2024-02" db="EMBL/GenBank/DDBJ databases">
        <authorList>
            <consortium name="ELIXIR-Norway"/>
            <consortium name="Elixir Norway"/>
        </authorList>
    </citation>
    <scope>NUCLEOTIDE SEQUENCE</scope>
</reference>
<dbReference type="PANTHER" id="PTHR15852:SF16">
    <property type="entry name" value="PROTEIN DISULFIDE ISOMERASE PTAC5, CHLOROPLASTIC"/>
    <property type="match status" value="1"/>
</dbReference>
<dbReference type="Gene3D" id="1.10.101.10">
    <property type="entry name" value="PGBD-like superfamily/PGBD"/>
    <property type="match status" value="1"/>
</dbReference>
<organism evidence="3 4">
    <name type="scientific">Sphagnum jensenii</name>
    <dbReference type="NCBI Taxonomy" id="128206"/>
    <lineage>
        <taxon>Eukaryota</taxon>
        <taxon>Viridiplantae</taxon>
        <taxon>Streptophyta</taxon>
        <taxon>Embryophyta</taxon>
        <taxon>Bryophyta</taxon>
        <taxon>Sphagnophytina</taxon>
        <taxon>Sphagnopsida</taxon>
        <taxon>Sphagnales</taxon>
        <taxon>Sphagnaceae</taxon>
        <taxon>Sphagnum</taxon>
    </lineage>
</organism>
<feature type="domain" description="Peptidoglycan binding-like" evidence="2">
    <location>
        <begin position="275"/>
        <end position="333"/>
    </location>
</feature>
<feature type="region of interest" description="Disordered" evidence="1">
    <location>
        <begin position="338"/>
        <end position="393"/>
    </location>
</feature>
<name>A0ABP0WH94_9BRYO</name>
<evidence type="ECO:0000259" key="2">
    <source>
        <dbReference type="Pfam" id="PF01471"/>
    </source>
</evidence>
<proteinExistence type="predicted"/>
<dbReference type="PANTHER" id="PTHR15852">
    <property type="entry name" value="PLASTID TRANSCRIPTIONALLY ACTIVE PROTEIN"/>
    <property type="match status" value="1"/>
</dbReference>
<dbReference type="Pfam" id="PF01471">
    <property type="entry name" value="PG_binding_1"/>
    <property type="match status" value="1"/>
</dbReference>
<gene>
    <name evidence="3" type="ORF">CSSPJE1EN1_LOCUS11009</name>
</gene>
<evidence type="ECO:0000313" key="4">
    <source>
        <dbReference type="Proteomes" id="UP001497444"/>
    </source>
</evidence>
<dbReference type="InterPro" id="IPR036366">
    <property type="entry name" value="PGBDSf"/>
</dbReference>